<organism evidence="2 3">
    <name type="scientific">Ensete ventricosum</name>
    <name type="common">Abyssinian banana</name>
    <name type="synonym">Musa ensete</name>
    <dbReference type="NCBI Taxonomy" id="4639"/>
    <lineage>
        <taxon>Eukaryota</taxon>
        <taxon>Viridiplantae</taxon>
        <taxon>Streptophyta</taxon>
        <taxon>Embryophyta</taxon>
        <taxon>Tracheophyta</taxon>
        <taxon>Spermatophyta</taxon>
        <taxon>Magnoliopsida</taxon>
        <taxon>Liliopsida</taxon>
        <taxon>Zingiberales</taxon>
        <taxon>Musaceae</taxon>
        <taxon>Ensete</taxon>
    </lineage>
</organism>
<dbReference type="EMBL" id="AMZH03018920">
    <property type="protein sequence ID" value="RRT41016.1"/>
    <property type="molecule type" value="Genomic_DNA"/>
</dbReference>
<feature type="region of interest" description="Disordered" evidence="1">
    <location>
        <begin position="36"/>
        <end position="55"/>
    </location>
</feature>
<evidence type="ECO:0000313" key="3">
    <source>
        <dbReference type="Proteomes" id="UP000287651"/>
    </source>
</evidence>
<comment type="caution">
    <text evidence="2">The sequence shown here is derived from an EMBL/GenBank/DDBJ whole genome shotgun (WGS) entry which is preliminary data.</text>
</comment>
<gene>
    <name evidence="2" type="ORF">B296_00058120</name>
</gene>
<accession>A0A426XNF0</accession>
<evidence type="ECO:0000313" key="2">
    <source>
        <dbReference type="EMBL" id="RRT41016.1"/>
    </source>
</evidence>
<dbReference type="Proteomes" id="UP000287651">
    <property type="component" value="Unassembled WGS sequence"/>
</dbReference>
<name>A0A426XNF0_ENSVE</name>
<evidence type="ECO:0000256" key="1">
    <source>
        <dbReference type="SAM" id="MobiDB-lite"/>
    </source>
</evidence>
<proteinExistence type="predicted"/>
<sequence>MSPSPLLLVTSDEEKNMVSFISSSVALDEDVEGRRCLQPSAKKKPHNRKRGNEGDRVFRCSSHRTVAGNPCIGSRAEHYVSLGTGSMIQNRKPWY</sequence>
<dbReference type="AlphaFoldDB" id="A0A426XNF0"/>
<reference evidence="2 3" key="1">
    <citation type="journal article" date="2014" name="Agronomy (Basel)">
        <title>A Draft Genome Sequence for Ensete ventricosum, the Drought-Tolerant Tree Against Hunger.</title>
        <authorList>
            <person name="Harrison J."/>
            <person name="Moore K.A."/>
            <person name="Paszkiewicz K."/>
            <person name="Jones T."/>
            <person name="Grant M."/>
            <person name="Ambacheew D."/>
            <person name="Muzemil S."/>
            <person name="Studholme D.J."/>
        </authorList>
    </citation>
    <scope>NUCLEOTIDE SEQUENCE [LARGE SCALE GENOMIC DNA]</scope>
</reference>
<protein>
    <submittedName>
        <fullName evidence="2">Uncharacterized protein</fullName>
    </submittedName>
</protein>